<proteinExistence type="predicted"/>
<feature type="compositionally biased region" description="Polar residues" evidence="2">
    <location>
        <begin position="604"/>
        <end position="613"/>
    </location>
</feature>
<dbReference type="PROSITE" id="PS50176">
    <property type="entry name" value="ARM_REPEAT"/>
    <property type="match status" value="1"/>
</dbReference>
<feature type="compositionally biased region" description="Low complexity" evidence="2">
    <location>
        <begin position="727"/>
        <end position="738"/>
    </location>
</feature>
<feature type="region of interest" description="Disordered" evidence="2">
    <location>
        <begin position="311"/>
        <end position="375"/>
    </location>
</feature>
<dbReference type="Proteomes" id="UP001314263">
    <property type="component" value="Unassembled WGS sequence"/>
</dbReference>
<gene>
    <name evidence="3" type="ORF">CVIRNUC_005597</name>
</gene>
<feature type="compositionally biased region" description="Basic and acidic residues" evidence="2">
    <location>
        <begin position="649"/>
        <end position="660"/>
    </location>
</feature>
<dbReference type="InterPro" id="IPR011989">
    <property type="entry name" value="ARM-like"/>
</dbReference>
<organism evidence="3 4">
    <name type="scientific">Coccomyxa viridis</name>
    <dbReference type="NCBI Taxonomy" id="1274662"/>
    <lineage>
        <taxon>Eukaryota</taxon>
        <taxon>Viridiplantae</taxon>
        <taxon>Chlorophyta</taxon>
        <taxon>core chlorophytes</taxon>
        <taxon>Trebouxiophyceae</taxon>
        <taxon>Trebouxiophyceae incertae sedis</taxon>
        <taxon>Coccomyxaceae</taxon>
        <taxon>Coccomyxa</taxon>
    </lineage>
</organism>
<feature type="region of interest" description="Disordered" evidence="2">
    <location>
        <begin position="258"/>
        <end position="294"/>
    </location>
</feature>
<dbReference type="Pfam" id="PF00514">
    <property type="entry name" value="Arm"/>
    <property type="match status" value="2"/>
</dbReference>
<dbReference type="SMART" id="SM00185">
    <property type="entry name" value="ARM"/>
    <property type="match status" value="9"/>
</dbReference>
<feature type="region of interest" description="Disordered" evidence="2">
    <location>
        <begin position="481"/>
        <end position="501"/>
    </location>
</feature>
<evidence type="ECO:0000313" key="4">
    <source>
        <dbReference type="Proteomes" id="UP001314263"/>
    </source>
</evidence>
<feature type="repeat" description="ARM" evidence="1">
    <location>
        <begin position="1130"/>
        <end position="1172"/>
    </location>
</feature>
<dbReference type="InterPro" id="IPR000225">
    <property type="entry name" value="Armadillo"/>
</dbReference>
<protein>
    <submittedName>
        <fullName evidence="3">Uncharacterized protein</fullName>
    </submittedName>
</protein>
<feature type="region of interest" description="Disordered" evidence="2">
    <location>
        <begin position="201"/>
        <end position="237"/>
    </location>
</feature>
<comment type="caution">
    <text evidence="3">The sequence shown here is derived from an EMBL/GenBank/DDBJ whole genome shotgun (WGS) entry which is preliminary data.</text>
</comment>
<dbReference type="EMBL" id="CAUYUE010000007">
    <property type="protein sequence ID" value="CAK0782227.1"/>
    <property type="molecule type" value="Genomic_DNA"/>
</dbReference>
<dbReference type="Gene3D" id="1.25.10.10">
    <property type="entry name" value="Leucine-rich Repeat Variant"/>
    <property type="match status" value="5"/>
</dbReference>
<dbReference type="InterPro" id="IPR016024">
    <property type="entry name" value="ARM-type_fold"/>
</dbReference>
<accession>A0AAV1I4Y9</accession>
<feature type="region of interest" description="Disordered" evidence="2">
    <location>
        <begin position="551"/>
        <end position="572"/>
    </location>
</feature>
<dbReference type="SUPFAM" id="SSF48371">
    <property type="entry name" value="ARM repeat"/>
    <property type="match status" value="3"/>
</dbReference>
<name>A0AAV1I4Y9_9CHLO</name>
<dbReference type="PANTHER" id="PTHR46043:SF13">
    <property type="entry name" value="ARM REPEAT SUPERFAMILY PROTEIN"/>
    <property type="match status" value="1"/>
</dbReference>
<feature type="region of interest" description="Disordered" evidence="2">
    <location>
        <begin position="591"/>
        <end position="745"/>
    </location>
</feature>
<feature type="compositionally biased region" description="Basic and acidic residues" evidence="2">
    <location>
        <begin position="673"/>
        <end position="686"/>
    </location>
</feature>
<feature type="compositionally biased region" description="Polar residues" evidence="2">
    <location>
        <begin position="558"/>
        <end position="569"/>
    </location>
</feature>
<sequence>MGGGEAAFLLEARLERDFRELQRFNDIIITWRRATGHVESQTPAHWPIGEELKRASRKVGGFWSRIVLLYQNGQLRSDIFMHSSPWLERSKFFKAVAEPLDTQIRLQEPLIPLWAPMSLQPMPPRPHSFRALEELHWQAEIDAGGNVLQDYITDRRQRLRKGDEEALIRYRATIVDGKGHSGDLPTLGSYGLEEAMRLTPKTPAGADKGARPPSAVKSEPEPKQWRPVPQDAARGLRETSAADKVISSHLEQQLLRARFRGPSSRESSAELATPVSAPRSAIRQLSSGSPASAMDRTEAAVLGLMRKGNMAVEQQPRQASPSEQSDEAKPSAVVPPATEQSTAEAPHPVPADSRPPTDPVPAQRTGSSAAAGHQQMHSVRVCMGDATQQLASGETLLDLQLDVAKQQRSMSIKSVSSGPLVAFLAANEAEPDSENPFFEIRGPASSPEQLLKHATLFLLGQSPGATAADLGVLPLSRAATEPLSGQAPASPDKADPEAPVAASDMRKVQSARVPEPEHQVPADLAAACKQIAEPEVAAAPEQTAAQPAAPGIVPMLSPAQSEPSSSVREQLSVEVPTEDTFAFASSLITSQSSAEHPAGAEARTVSSSSSDTPTLVPADPLPKQSKAPLSSSVTSKKDEAAAAKAKAAAKAEHRKKDEVAAAKAKAKASLEAGRAERKKERREKQSSKIRPPSSEPATPDQSMEYIPGGLRRQGSMSGPLSGDSFGSASLSKKASQLAEQLQRGNPMDRITAARRLLKVASKDSKAGDALWEADGVVPLTAMLVSPDPEHFRTAASAIAALANPQNRAFQIGVGEAGGVKSLLVSLGTGDDVKGAQAARALTAVICGTPALQENLLVAGGAPILVKQLGAPAGMAKASSDELKRQQSEGLQPTKELASEGICRQADVAATIAAFATNFVRGQKAIVSASGLSKLTQLLFSASPSVQEKALCALLACTAKNAEFQAQMTEAGALPPLRDFAERAPTQAEDVAGVGAHVLVMAQKALELLYTLACYFANHDALQAAGCLEVLVAAMMSADFVCAQHAIWAVQSLTAGGSNIERGLCSAGAIPTLLSLIRRCLEHPQQVSSKKPSRPPRGAAAQSPLLEPGVAALSNLAVESAAVKDDMREAGAIGTCVQLLQSDVVSVRGHAARALWNLTSKNETNKSAAREAGAIPHLVAMLDHDTTKQGNGKRAGAAEEAAGTVGSMAADNPPNQGAFRVAGALPLLLNLILSADKPIKEQAAWAMNALTVRNDSCMEELVSLDMPARLMPLLTYPELWNWTPVVSTMQNLSAGPERAKKALVRADAAKIFVDILTMGRPTLQALAATAVGNLGCSGDEDFKSSFKDAGGLDKLNEIVHLLHAPAALRKAASRALADITTGRSESKEKKSPKLRFNAANILRAKRWGLGA</sequence>
<reference evidence="3 4" key="1">
    <citation type="submission" date="2023-10" db="EMBL/GenBank/DDBJ databases">
        <authorList>
            <person name="Maclean D."/>
            <person name="Macfadyen A."/>
        </authorList>
    </citation>
    <scope>NUCLEOTIDE SEQUENCE [LARGE SCALE GENOMIC DNA]</scope>
</reference>
<keyword evidence="4" id="KW-1185">Reference proteome</keyword>
<evidence type="ECO:0000256" key="1">
    <source>
        <dbReference type="PROSITE-ProRule" id="PRU00259"/>
    </source>
</evidence>
<evidence type="ECO:0000256" key="2">
    <source>
        <dbReference type="SAM" id="MobiDB-lite"/>
    </source>
</evidence>
<evidence type="ECO:0000313" key="3">
    <source>
        <dbReference type="EMBL" id="CAK0782227.1"/>
    </source>
</evidence>
<dbReference type="PANTHER" id="PTHR46043">
    <property type="entry name" value="ARM REPEAT SUPERFAMILY PROTEIN"/>
    <property type="match status" value="1"/>
</dbReference>